<feature type="transmembrane region" description="Helical" evidence="2">
    <location>
        <begin position="55"/>
        <end position="72"/>
    </location>
</feature>
<evidence type="ECO:0000313" key="4">
    <source>
        <dbReference type="Proteomes" id="UP000189462"/>
    </source>
</evidence>
<keyword evidence="2" id="KW-0812">Transmembrane</keyword>
<feature type="compositionally biased region" description="Basic and acidic residues" evidence="1">
    <location>
        <begin position="90"/>
        <end position="102"/>
    </location>
</feature>
<dbReference type="RefSeq" id="WP_077277758.1">
    <property type="nucleotide sequence ID" value="NZ_MVBK01000019.1"/>
</dbReference>
<protein>
    <submittedName>
        <fullName evidence="3">Uncharacterized protein</fullName>
    </submittedName>
</protein>
<dbReference type="AlphaFoldDB" id="A0A1V3NRF8"/>
<feature type="transmembrane region" description="Helical" evidence="2">
    <location>
        <begin position="12"/>
        <end position="35"/>
    </location>
</feature>
<dbReference type="STRING" id="108003.B1C78_03530"/>
<dbReference type="Proteomes" id="UP000189462">
    <property type="component" value="Unassembled WGS sequence"/>
</dbReference>
<evidence type="ECO:0000256" key="2">
    <source>
        <dbReference type="SAM" id="Phobius"/>
    </source>
</evidence>
<comment type="caution">
    <text evidence="3">The sequence shown here is derived from an EMBL/GenBank/DDBJ whole genome shotgun (WGS) entry which is preliminary data.</text>
</comment>
<keyword evidence="4" id="KW-1185">Reference proteome</keyword>
<gene>
    <name evidence="3" type="ORF">B1C78_03530</name>
</gene>
<sequence length="102" mass="11073">MRSDTTRRATTWIRSLALTASGLAFLGFALNVLYGRFAPMLGLDPGLRLARVPEFLLLFASATFFVIAALAAERLAGGRAPVTQPQTPEEEGRHENKQGATR</sequence>
<evidence type="ECO:0000313" key="3">
    <source>
        <dbReference type="EMBL" id="OOG27553.1"/>
    </source>
</evidence>
<name>A0A1V3NRF8_9GAMM</name>
<organism evidence="3 4">
    <name type="scientific">Thioalkalivibrio denitrificans</name>
    <dbReference type="NCBI Taxonomy" id="108003"/>
    <lineage>
        <taxon>Bacteria</taxon>
        <taxon>Pseudomonadati</taxon>
        <taxon>Pseudomonadota</taxon>
        <taxon>Gammaproteobacteria</taxon>
        <taxon>Chromatiales</taxon>
        <taxon>Ectothiorhodospiraceae</taxon>
        <taxon>Thioalkalivibrio</taxon>
    </lineage>
</organism>
<dbReference type="EMBL" id="MVBK01000019">
    <property type="protein sequence ID" value="OOG27553.1"/>
    <property type="molecule type" value="Genomic_DNA"/>
</dbReference>
<feature type="region of interest" description="Disordered" evidence="1">
    <location>
        <begin position="79"/>
        <end position="102"/>
    </location>
</feature>
<reference evidence="3 4" key="1">
    <citation type="submission" date="2017-02" db="EMBL/GenBank/DDBJ databases">
        <title>Genomic diversity within the haloalkaliphilic genus Thioalkalivibrio.</title>
        <authorList>
            <person name="Ahn A.-C."/>
            <person name="Meier-Kolthoff J."/>
            <person name="Overmars L."/>
            <person name="Richter M."/>
            <person name="Woyke T."/>
            <person name="Sorokin D.Y."/>
            <person name="Muyzer G."/>
        </authorList>
    </citation>
    <scope>NUCLEOTIDE SEQUENCE [LARGE SCALE GENOMIC DNA]</scope>
    <source>
        <strain evidence="3 4">ALJD</strain>
    </source>
</reference>
<proteinExistence type="predicted"/>
<keyword evidence="2" id="KW-0472">Membrane</keyword>
<dbReference type="OrthoDB" id="9872939at2"/>
<accession>A0A1V3NRF8</accession>
<evidence type="ECO:0000256" key="1">
    <source>
        <dbReference type="SAM" id="MobiDB-lite"/>
    </source>
</evidence>
<keyword evidence="2" id="KW-1133">Transmembrane helix</keyword>